<sequence>MRVFTALLVPFTLLPRSPRRTLLTSVGNKAASTKQQRVPKAMTRRSMMSSSSETDTPVPPRRIIQFNHAGASPSPPSVVEAVLNHMKLEQTLGGYTAAEMANLPGVYQSVARLLHLPSNNCQEKNYTYNPTHEIALVESATVAWTRLFYSMVQYQHQRQPQPQPQPQPQQRVILVSEAEYAANVVAACQWAKDHSRLYSTSSSNEPAWTVLSITSSKNKDGTSTGCVDLEVLQQMFRGKYNYRTDTVVQQPLDPATIAMVCITHIPTNSGIVNDVEAIGQVIAQHNGHNNNNTLQEVPSCLYLIDACQSAG</sequence>
<dbReference type="Gene3D" id="3.40.640.10">
    <property type="entry name" value="Type I PLP-dependent aspartate aminotransferase-like (Major domain)"/>
    <property type="match status" value="1"/>
</dbReference>
<comment type="caution">
    <text evidence="2">The sequence shown here is derived from an EMBL/GenBank/DDBJ whole genome shotgun (WGS) entry which is preliminary data.</text>
</comment>
<dbReference type="OrthoDB" id="7403325at2759"/>
<reference evidence="2" key="1">
    <citation type="submission" date="2020-06" db="EMBL/GenBank/DDBJ databases">
        <authorList>
            <consortium name="Plant Systems Biology data submission"/>
        </authorList>
    </citation>
    <scope>NUCLEOTIDE SEQUENCE</scope>
    <source>
        <strain evidence="2">D6</strain>
    </source>
</reference>
<dbReference type="AlphaFoldDB" id="A0A9N8HSM6"/>
<protein>
    <submittedName>
        <fullName evidence="2">Cysteine desulfurase</fullName>
    </submittedName>
</protein>
<proteinExistence type="predicted"/>
<keyword evidence="3" id="KW-1185">Reference proteome</keyword>
<dbReference type="Proteomes" id="UP001153069">
    <property type="component" value="Unassembled WGS sequence"/>
</dbReference>
<organism evidence="2 3">
    <name type="scientific">Seminavis robusta</name>
    <dbReference type="NCBI Taxonomy" id="568900"/>
    <lineage>
        <taxon>Eukaryota</taxon>
        <taxon>Sar</taxon>
        <taxon>Stramenopiles</taxon>
        <taxon>Ochrophyta</taxon>
        <taxon>Bacillariophyta</taxon>
        <taxon>Bacillariophyceae</taxon>
        <taxon>Bacillariophycidae</taxon>
        <taxon>Naviculales</taxon>
        <taxon>Naviculaceae</taxon>
        <taxon>Seminavis</taxon>
    </lineage>
</organism>
<accession>A0A9N8HSM6</accession>
<gene>
    <name evidence="2" type="ORF">SEMRO_1542_G281020.1</name>
</gene>
<name>A0A9N8HSM6_9STRA</name>
<evidence type="ECO:0000313" key="3">
    <source>
        <dbReference type="Proteomes" id="UP001153069"/>
    </source>
</evidence>
<dbReference type="SUPFAM" id="SSF53383">
    <property type="entry name" value="PLP-dependent transferases"/>
    <property type="match status" value="1"/>
</dbReference>
<feature type="region of interest" description="Disordered" evidence="1">
    <location>
        <begin position="24"/>
        <end position="60"/>
    </location>
</feature>
<evidence type="ECO:0000256" key="1">
    <source>
        <dbReference type="SAM" id="MobiDB-lite"/>
    </source>
</evidence>
<dbReference type="InterPro" id="IPR015421">
    <property type="entry name" value="PyrdxlP-dep_Trfase_major"/>
</dbReference>
<feature type="compositionally biased region" description="Polar residues" evidence="1">
    <location>
        <begin position="26"/>
        <end position="36"/>
    </location>
</feature>
<dbReference type="EMBL" id="CAICTM010001540">
    <property type="protein sequence ID" value="CAB9524471.1"/>
    <property type="molecule type" value="Genomic_DNA"/>
</dbReference>
<evidence type="ECO:0000313" key="2">
    <source>
        <dbReference type="EMBL" id="CAB9524471.1"/>
    </source>
</evidence>
<dbReference type="InterPro" id="IPR015424">
    <property type="entry name" value="PyrdxlP-dep_Trfase"/>
</dbReference>